<name>A0A2A9CQB1_9ACTN</name>
<keyword evidence="1" id="KW-0472">Membrane</keyword>
<evidence type="ECO:0008006" key="4">
    <source>
        <dbReference type="Google" id="ProtNLM"/>
    </source>
</evidence>
<evidence type="ECO:0000313" key="2">
    <source>
        <dbReference type="EMBL" id="PFG15729.1"/>
    </source>
</evidence>
<reference evidence="2 3" key="1">
    <citation type="submission" date="2017-10" db="EMBL/GenBank/DDBJ databases">
        <title>Sequencing the genomes of 1000 actinobacteria strains.</title>
        <authorList>
            <person name="Klenk H.-P."/>
        </authorList>
    </citation>
    <scope>NUCLEOTIDE SEQUENCE [LARGE SCALE GENOMIC DNA]</scope>
    <source>
        <strain evidence="2 3">DSM 15597</strain>
    </source>
</reference>
<dbReference type="RefSeq" id="WP_098459337.1">
    <property type="nucleotide sequence ID" value="NZ_PDJC01000001.1"/>
</dbReference>
<keyword evidence="1" id="KW-1133">Transmembrane helix</keyword>
<feature type="transmembrane region" description="Helical" evidence="1">
    <location>
        <begin position="49"/>
        <end position="74"/>
    </location>
</feature>
<feature type="transmembrane region" description="Helical" evidence="1">
    <location>
        <begin position="119"/>
        <end position="141"/>
    </location>
</feature>
<dbReference type="Pfam" id="PF11188">
    <property type="entry name" value="DUF2975"/>
    <property type="match status" value="1"/>
</dbReference>
<evidence type="ECO:0000256" key="1">
    <source>
        <dbReference type="SAM" id="Phobius"/>
    </source>
</evidence>
<gene>
    <name evidence="2" type="ORF">ATK74_0249</name>
</gene>
<keyword evidence="1" id="KW-0812">Transmembrane</keyword>
<dbReference type="AlphaFoldDB" id="A0A2A9CQB1"/>
<dbReference type="Proteomes" id="UP000226079">
    <property type="component" value="Unassembled WGS sequence"/>
</dbReference>
<accession>A0A2A9CQB1</accession>
<comment type="caution">
    <text evidence="2">The sequence shown here is derived from an EMBL/GenBank/DDBJ whole genome shotgun (WGS) entry which is preliminary data.</text>
</comment>
<keyword evidence="3" id="KW-1185">Reference proteome</keyword>
<dbReference type="EMBL" id="PDJC01000001">
    <property type="protein sequence ID" value="PFG15729.1"/>
    <property type="molecule type" value="Genomic_DNA"/>
</dbReference>
<evidence type="ECO:0000313" key="3">
    <source>
        <dbReference type="Proteomes" id="UP000226079"/>
    </source>
</evidence>
<feature type="transmembrane region" description="Helical" evidence="1">
    <location>
        <begin position="86"/>
        <end position="113"/>
    </location>
</feature>
<dbReference type="OrthoDB" id="3240470at2"/>
<proteinExistence type="predicted"/>
<protein>
    <recommendedName>
        <fullName evidence="4">DUF2975 family protein</fullName>
    </recommendedName>
</protein>
<sequence>MKKASILALRVLLAVVLLGLLGAQGLYFPTLADQMAQAYPELAWLRWPMLAVVVLGILAIQIAVVAVWVLLSMVERERVFSATAFGWVDVIIAASALDAALVLGIGAFLTFGIHACPPSLLLLLSGLAVGGATVAVLMVVMKGLLRQASTMQSELSEVI</sequence>
<dbReference type="InterPro" id="IPR021354">
    <property type="entry name" value="DUF2975"/>
</dbReference>
<organism evidence="2 3">
    <name type="scientific">Propionicimonas paludicola</name>
    <dbReference type="NCBI Taxonomy" id="185243"/>
    <lineage>
        <taxon>Bacteria</taxon>
        <taxon>Bacillati</taxon>
        <taxon>Actinomycetota</taxon>
        <taxon>Actinomycetes</taxon>
        <taxon>Propionibacteriales</taxon>
        <taxon>Nocardioidaceae</taxon>
        <taxon>Propionicimonas</taxon>
    </lineage>
</organism>